<dbReference type="InterPro" id="IPR028994">
    <property type="entry name" value="Integrin_alpha_N"/>
</dbReference>
<evidence type="ECO:0000313" key="2">
    <source>
        <dbReference type="EMBL" id="CUP17077.1"/>
    </source>
</evidence>
<dbReference type="EMBL" id="CZAJ01000020">
    <property type="protein sequence ID" value="CUP17077.1"/>
    <property type="molecule type" value="Genomic_DNA"/>
</dbReference>
<dbReference type="Proteomes" id="UP000095602">
    <property type="component" value="Unassembled WGS sequence"/>
</dbReference>
<name>A0A174L3Q5_9FIRM</name>
<reference evidence="2 3" key="1">
    <citation type="submission" date="2015-09" db="EMBL/GenBank/DDBJ databases">
        <authorList>
            <consortium name="Pathogen Informatics"/>
        </authorList>
    </citation>
    <scope>NUCLEOTIDE SEQUENCE [LARGE SCALE GENOMIC DNA]</scope>
    <source>
        <strain evidence="2 3">2789STDY5834884</strain>
    </source>
</reference>
<gene>
    <name evidence="2" type="ORF">ERS852497_02103</name>
</gene>
<evidence type="ECO:0000313" key="3">
    <source>
        <dbReference type="Proteomes" id="UP000095602"/>
    </source>
</evidence>
<feature type="chain" id="PRO_5008026733" description="VCBS repeat-containing protein" evidence="1">
    <location>
        <begin position="23"/>
        <end position="961"/>
    </location>
</feature>
<protein>
    <recommendedName>
        <fullName evidence="4">VCBS repeat-containing protein</fullName>
    </recommendedName>
</protein>
<dbReference type="SUPFAM" id="SSF69318">
    <property type="entry name" value="Integrin alpha N-terminal domain"/>
    <property type="match status" value="1"/>
</dbReference>
<feature type="signal peptide" evidence="1">
    <location>
        <begin position="1"/>
        <end position="22"/>
    </location>
</feature>
<sequence length="961" mass="109218">MKKIISILLSAIILLTTGTAYATETKSADISYNTFPVEFSDNLGTTENLDAMVDDGHLYVNAKQLGERLGYQVKAGDEYVAVFNKEFSNTVPYGITTFYYDSTKVGHMLFNKMVDYEAPFKTVKNADGEWIPFEFSLLLLNSSDVLLDKKIHVDMPEKNIVDIYMDVLKNNDRYLFDWEADAGATSGSMFAMGTAANMVQIFNGVLDWDGASWCQLINSFSMDSSSYDAKYSESFAKMFCTYSDEELSQDVDAMKEKLKPFDGGEWISDSMKDIDDLYDDKIGDLSRATADLKKKVVAKNKASMIAFNKSYQELDELCSKTDTFNHLTNVLDDFYSIVEIAGYASEFQNQDKFAVKSLDTFIKNSNYGCVMSKAMKDGLRDYKNTLETDIVSYSAYNYLMNNMGDLLKEGLDVSTTLLDTESKIYLLIWDISKETVPWVKNGLSNTDCFLQSMYAGIVQSDTFKSYIDKRDAVFKDANNITSKNLYEVTQYCYAYLKSCYITRDAAVGALTEKTKKDNPTYESTQKMVNQEIAKCLVKLKDADKTNKYGCYGFLPENNKQYLSEYDDGELLKCVVSSVDGEELYKDVLDMYYYKIKNQNWTDNDEVSPLFSNPYTNLKSLNNVGYALIDIDGNGVPELLIGDNESVSDGVIIDLYTYIDDSIVYLDTSGERYGIKLSKNGRIYRYGSGGAGLTEVEECKIDMDNLKLTTVEGVLYDEDDAKDTPWFYGEGDEYSNSNGYDISKMKNITEEEGMNKWDEYSNNIKGYTISFFSNYTPKKSKEDIDAGIYEEFIKNGEYNNYLTSDWEYGMPSQYAVLDIDGNGVDELIIYGNENEWGNTIVFTYKGDTQEIVPIQANLYDTGDTSRKTNVIWFCKNMEYSPQYHALAFTDSHYGVGNEDYLYYTINNDVFDIAFDVSAFTNYNTGDIRYSKGGINVERNDISESDYEAYINELKPIEWKKLP</sequence>
<dbReference type="AlphaFoldDB" id="A0A174L3Q5"/>
<keyword evidence="1" id="KW-0732">Signal</keyword>
<evidence type="ECO:0008006" key="4">
    <source>
        <dbReference type="Google" id="ProtNLM"/>
    </source>
</evidence>
<dbReference type="RefSeq" id="WP_055274234.1">
    <property type="nucleotide sequence ID" value="NZ_CZAJ01000020.1"/>
</dbReference>
<proteinExistence type="predicted"/>
<evidence type="ECO:0000256" key="1">
    <source>
        <dbReference type="SAM" id="SignalP"/>
    </source>
</evidence>
<organism evidence="2 3">
    <name type="scientific">Agathobacter rectalis</name>
    <dbReference type="NCBI Taxonomy" id="39491"/>
    <lineage>
        <taxon>Bacteria</taxon>
        <taxon>Bacillati</taxon>
        <taxon>Bacillota</taxon>
        <taxon>Clostridia</taxon>
        <taxon>Lachnospirales</taxon>
        <taxon>Lachnospiraceae</taxon>
        <taxon>Agathobacter</taxon>
    </lineage>
</organism>
<accession>A0A174L3Q5</accession>